<evidence type="ECO:0000313" key="9">
    <source>
        <dbReference type="Proteomes" id="UP000011205"/>
    </source>
</evidence>
<dbReference type="Gene3D" id="3.40.50.80">
    <property type="entry name" value="Nucleotide-binding domain of ferredoxin-NADP reductase (FNR) module"/>
    <property type="match status" value="1"/>
</dbReference>
<dbReference type="InterPro" id="IPR001709">
    <property type="entry name" value="Flavoprot_Pyr_Nucl_cyt_Rdtase"/>
</dbReference>
<feature type="domain" description="Sulfite reductase [NADPH] flavoprotein alpha-component-like FAD-binding" evidence="7">
    <location>
        <begin position="31"/>
        <end position="95"/>
    </location>
</feature>
<evidence type="ECO:0000256" key="3">
    <source>
        <dbReference type="ARBA" id="ARBA00022827"/>
    </source>
</evidence>
<dbReference type="GO" id="GO:0003958">
    <property type="term" value="F:NADPH-hemoprotein reductase activity"/>
    <property type="evidence" value="ECO:0007669"/>
    <property type="project" value="UniProtKB-EC"/>
</dbReference>
<evidence type="ECO:0000259" key="6">
    <source>
        <dbReference type="Pfam" id="PF00175"/>
    </source>
</evidence>
<dbReference type="InterPro" id="IPR023173">
    <property type="entry name" value="NADPH_Cyt_P450_Rdtase_alpha"/>
</dbReference>
<evidence type="ECO:0000259" key="7">
    <source>
        <dbReference type="Pfam" id="PF00667"/>
    </source>
</evidence>
<dbReference type="EMBL" id="AMLP01000017">
    <property type="protein sequence ID" value="ELS58680.1"/>
    <property type="molecule type" value="Genomic_DNA"/>
</dbReference>
<dbReference type="EC" id="1.6.2.4" evidence="5"/>
<evidence type="ECO:0000256" key="1">
    <source>
        <dbReference type="ARBA" id="ARBA00001974"/>
    </source>
</evidence>
<dbReference type="InterPro" id="IPR039261">
    <property type="entry name" value="FNR_nucleotide-bd"/>
</dbReference>
<dbReference type="Gene3D" id="2.40.30.10">
    <property type="entry name" value="Translation factors"/>
    <property type="match status" value="1"/>
</dbReference>
<dbReference type="InterPro" id="IPR017938">
    <property type="entry name" value="Riboflavin_synthase-like_b-brl"/>
</dbReference>
<dbReference type="Gene3D" id="1.20.990.10">
    <property type="entry name" value="NADPH-cytochrome p450 Reductase, Chain A, domain 3"/>
    <property type="match status" value="1"/>
</dbReference>
<dbReference type="PANTHER" id="PTHR19384:SF17">
    <property type="entry name" value="NADPH--CYTOCHROME P450 REDUCTASE"/>
    <property type="match status" value="1"/>
</dbReference>
<dbReference type="PRINTS" id="PR00371">
    <property type="entry name" value="FPNCR"/>
</dbReference>
<name>L8PQB3_STRVR</name>
<dbReference type="GO" id="GO:0050660">
    <property type="term" value="F:flavin adenine dinucleotide binding"/>
    <property type="evidence" value="ECO:0007669"/>
    <property type="project" value="TreeGrafter"/>
</dbReference>
<sequence>MQERPNTTQLRALAAANPCPPERTALADLTDDPRTLTELIEDFPALRGALDWPRLLEILTPLRPRHYSISSSPAVDPAHADLMVSLLETPARSGKGVYRGTGSGHLAAVTPGDTVYARVQPCREAFRIGRPGEEHGCAPLVMVAAGTGLAPFRGAIADRTAALAAGAALAPALCYFGCDAPDADFLHAEELRAAEAAGAVSFRPAFSTAGTFVQHRIAAEADEVWELLGAGARVYVCGDGSRMAPGVRETFRTLYRERTPGADEAAAGRWLDGLTTEGRYVEDVYAAG</sequence>
<evidence type="ECO:0000256" key="5">
    <source>
        <dbReference type="ARBA" id="ARBA00023797"/>
    </source>
</evidence>
<dbReference type="InterPro" id="IPR001433">
    <property type="entry name" value="OxRdtase_FAD/NAD-bd"/>
</dbReference>
<organism evidence="8 9">
    <name type="scientific">Streptomyces viridochromogenes Tue57</name>
    <dbReference type="NCBI Taxonomy" id="1160705"/>
    <lineage>
        <taxon>Bacteria</taxon>
        <taxon>Bacillati</taxon>
        <taxon>Actinomycetota</taxon>
        <taxon>Actinomycetes</taxon>
        <taxon>Kitasatosporales</taxon>
        <taxon>Streptomycetaceae</taxon>
        <taxon>Streptomyces</taxon>
    </lineage>
</organism>
<evidence type="ECO:0000313" key="8">
    <source>
        <dbReference type="EMBL" id="ELS58680.1"/>
    </source>
</evidence>
<comment type="cofactor">
    <cofactor evidence="1">
        <name>FAD</name>
        <dbReference type="ChEBI" id="CHEBI:57692"/>
    </cofactor>
</comment>
<dbReference type="GO" id="GO:0005829">
    <property type="term" value="C:cytosol"/>
    <property type="evidence" value="ECO:0007669"/>
    <property type="project" value="TreeGrafter"/>
</dbReference>
<dbReference type="Proteomes" id="UP000011205">
    <property type="component" value="Unassembled WGS sequence"/>
</dbReference>
<dbReference type="PANTHER" id="PTHR19384">
    <property type="entry name" value="NITRIC OXIDE SYNTHASE-RELATED"/>
    <property type="match status" value="1"/>
</dbReference>
<evidence type="ECO:0000256" key="2">
    <source>
        <dbReference type="ARBA" id="ARBA00022630"/>
    </source>
</evidence>
<dbReference type="PATRIC" id="fig|1160705.3.peg.399"/>
<dbReference type="GO" id="GO:0010181">
    <property type="term" value="F:FMN binding"/>
    <property type="evidence" value="ECO:0007669"/>
    <property type="project" value="TreeGrafter"/>
</dbReference>
<keyword evidence="2" id="KW-0285">Flavoprotein</keyword>
<dbReference type="InterPro" id="IPR003097">
    <property type="entry name" value="CysJ-like_FAD-binding"/>
</dbReference>
<reference evidence="8 9" key="1">
    <citation type="journal article" date="2013" name="Genome Announc.">
        <title>Draft Genome Sequence of Streptomyces viridochromogenes Strain Tu57, Producer of Avilamycin.</title>
        <authorList>
            <person name="Gruning B.A."/>
            <person name="Erxleben A."/>
            <person name="Hahnlein A."/>
            <person name="Gunther S."/>
        </authorList>
    </citation>
    <scope>NUCLEOTIDE SEQUENCE [LARGE SCALE GENOMIC DNA]</scope>
    <source>
        <strain evidence="8 9">Tue57</strain>
    </source>
</reference>
<dbReference type="Pfam" id="PF00667">
    <property type="entry name" value="FAD_binding_1"/>
    <property type="match status" value="1"/>
</dbReference>
<comment type="caution">
    <text evidence="8">The sequence shown here is derived from an EMBL/GenBank/DDBJ whole genome shotgun (WGS) entry which is preliminary data.</text>
</comment>
<keyword evidence="4" id="KW-0560">Oxidoreductase</keyword>
<dbReference type="Pfam" id="PF00175">
    <property type="entry name" value="NAD_binding_1"/>
    <property type="match status" value="1"/>
</dbReference>
<protein>
    <recommendedName>
        <fullName evidence="5">NADPH--hemoprotein reductase</fullName>
        <ecNumber evidence="5">1.6.2.4</ecNumber>
    </recommendedName>
</protein>
<dbReference type="AlphaFoldDB" id="L8PQB3"/>
<evidence type="ECO:0000256" key="4">
    <source>
        <dbReference type="ARBA" id="ARBA00023002"/>
    </source>
</evidence>
<gene>
    <name evidence="8" type="ORF">STVIR_0403</name>
</gene>
<keyword evidence="3" id="KW-0274">FAD</keyword>
<dbReference type="SUPFAM" id="SSF63380">
    <property type="entry name" value="Riboflavin synthase domain-like"/>
    <property type="match status" value="1"/>
</dbReference>
<accession>L8PQB3</accession>
<dbReference type="SUPFAM" id="SSF52343">
    <property type="entry name" value="Ferredoxin reductase-like, C-terminal NADP-linked domain"/>
    <property type="match status" value="1"/>
</dbReference>
<feature type="domain" description="Oxidoreductase FAD/NAD(P)-binding" evidence="6">
    <location>
        <begin position="142"/>
        <end position="248"/>
    </location>
</feature>
<proteinExistence type="predicted"/>